<evidence type="ECO:0000256" key="1">
    <source>
        <dbReference type="SAM" id="SignalP"/>
    </source>
</evidence>
<dbReference type="InterPro" id="IPR006170">
    <property type="entry name" value="PBP/GOBP"/>
</dbReference>
<feature type="signal peptide" evidence="1">
    <location>
        <begin position="1"/>
        <end position="16"/>
    </location>
</feature>
<evidence type="ECO:0000313" key="3">
    <source>
        <dbReference type="Proteomes" id="UP001153636"/>
    </source>
</evidence>
<proteinExistence type="predicted"/>
<reference evidence="2" key="1">
    <citation type="submission" date="2022-01" db="EMBL/GenBank/DDBJ databases">
        <authorList>
            <person name="King R."/>
        </authorList>
    </citation>
    <scope>NUCLEOTIDE SEQUENCE</scope>
</reference>
<organism evidence="2 3">
    <name type="scientific">Psylliodes chrysocephalus</name>
    <dbReference type="NCBI Taxonomy" id="3402493"/>
    <lineage>
        <taxon>Eukaryota</taxon>
        <taxon>Metazoa</taxon>
        <taxon>Ecdysozoa</taxon>
        <taxon>Arthropoda</taxon>
        <taxon>Hexapoda</taxon>
        <taxon>Insecta</taxon>
        <taxon>Pterygota</taxon>
        <taxon>Neoptera</taxon>
        <taxon>Endopterygota</taxon>
        <taxon>Coleoptera</taxon>
        <taxon>Polyphaga</taxon>
        <taxon>Cucujiformia</taxon>
        <taxon>Chrysomeloidea</taxon>
        <taxon>Chrysomelidae</taxon>
        <taxon>Galerucinae</taxon>
        <taxon>Alticini</taxon>
        <taxon>Psylliodes</taxon>
    </lineage>
</organism>
<keyword evidence="3" id="KW-1185">Reference proteome</keyword>
<dbReference type="EMBL" id="OV651816">
    <property type="protein sequence ID" value="CAH1110282.1"/>
    <property type="molecule type" value="Genomic_DNA"/>
</dbReference>
<sequence length="133" mass="14899">MKYIAILLCCCSLIVCFNEEYDKKIKKITEECQKNPATQASEEWLKTEDVSVNLEGEGSHIFCRLKLLGSLKENGDIDMEAMKTDLSSGISDPEIVEALVEKCGTRTPGSSPEKSAIDNFRCILLNYDKLKKD</sequence>
<feature type="chain" id="PRO_5040363472" evidence="1">
    <location>
        <begin position="17"/>
        <end position="133"/>
    </location>
</feature>
<dbReference type="InterPro" id="IPR036728">
    <property type="entry name" value="PBP_GOBP_sf"/>
</dbReference>
<keyword evidence="1" id="KW-0732">Signal</keyword>
<dbReference type="Proteomes" id="UP001153636">
    <property type="component" value="Chromosome 4"/>
</dbReference>
<gene>
    <name evidence="2" type="ORF">PSYICH_LOCUS9736</name>
</gene>
<dbReference type="GO" id="GO:0005549">
    <property type="term" value="F:odorant binding"/>
    <property type="evidence" value="ECO:0007669"/>
    <property type="project" value="InterPro"/>
</dbReference>
<evidence type="ECO:0000313" key="2">
    <source>
        <dbReference type="EMBL" id="CAH1110282.1"/>
    </source>
</evidence>
<protein>
    <submittedName>
        <fullName evidence="2">Uncharacterized protein</fullName>
    </submittedName>
</protein>
<dbReference type="Gene3D" id="1.10.238.20">
    <property type="entry name" value="Pheromone/general odorant binding protein domain"/>
    <property type="match status" value="1"/>
</dbReference>
<dbReference type="AlphaFoldDB" id="A0A9P0D4V7"/>
<name>A0A9P0D4V7_9CUCU</name>
<dbReference type="Pfam" id="PF01395">
    <property type="entry name" value="PBP_GOBP"/>
    <property type="match status" value="1"/>
</dbReference>
<dbReference type="SUPFAM" id="SSF47565">
    <property type="entry name" value="Insect pheromone/odorant-binding proteins"/>
    <property type="match status" value="1"/>
</dbReference>
<dbReference type="OrthoDB" id="8194670at2759"/>
<dbReference type="CDD" id="cd23992">
    <property type="entry name" value="PBP_GOBP"/>
    <property type="match status" value="1"/>
</dbReference>
<accession>A0A9P0D4V7</accession>